<dbReference type="InterPro" id="IPR050953">
    <property type="entry name" value="N4_N6_ade-DNA_methylase"/>
</dbReference>
<keyword evidence="3" id="KW-0808">Transferase</keyword>
<feature type="domain" description="MmeI-like target recognition" evidence="8">
    <location>
        <begin position="758"/>
        <end position="937"/>
    </location>
</feature>
<dbReference type="InterPro" id="IPR046817">
    <property type="entry name" value="MmeI_N"/>
</dbReference>
<evidence type="ECO:0000256" key="4">
    <source>
        <dbReference type="ARBA" id="ARBA00047942"/>
    </source>
</evidence>
<evidence type="ECO:0000256" key="2">
    <source>
        <dbReference type="ARBA" id="ARBA00022603"/>
    </source>
</evidence>
<feature type="region of interest" description="Disordered" evidence="5">
    <location>
        <begin position="1058"/>
        <end position="1090"/>
    </location>
</feature>
<feature type="domain" description="MmeI-like N-terminal" evidence="6">
    <location>
        <begin position="6"/>
        <end position="228"/>
    </location>
</feature>
<protein>
    <recommendedName>
        <fullName evidence="1">site-specific DNA-methyltransferase (adenine-specific)</fullName>
        <ecNumber evidence="1">2.1.1.72</ecNumber>
    </recommendedName>
</protein>
<dbReference type="PANTHER" id="PTHR33841:SF1">
    <property type="entry name" value="DNA METHYLTRANSFERASE A"/>
    <property type="match status" value="1"/>
</dbReference>
<organism evidence="10 11">
    <name type="scientific">Bremerella volcania</name>
    <dbReference type="NCBI Taxonomy" id="2527984"/>
    <lineage>
        <taxon>Bacteria</taxon>
        <taxon>Pseudomonadati</taxon>
        <taxon>Planctomycetota</taxon>
        <taxon>Planctomycetia</taxon>
        <taxon>Pirellulales</taxon>
        <taxon>Pirellulaceae</taxon>
        <taxon>Bremerella</taxon>
    </lineage>
</organism>
<keyword evidence="11" id="KW-1185">Reference proteome</keyword>
<dbReference type="Pfam" id="PF20464">
    <property type="entry name" value="MmeI_N"/>
    <property type="match status" value="1"/>
</dbReference>
<dbReference type="OrthoDB" id="249114at2"/>
<dbReference type="Pfam" id="PF20465">
    <property type="entry name" value="MmeI_hel"/>
    <property type="match status" value="1"/>
</dbReference>
<dbReference type="InterPro" id="IPR046819">
    <property type="entry name" value="MmeI_hel"/>
</dbReference>
<comment type="catalytic activity">
    <reaction evidence="4">
        <text>a 2'-deoxyadenosine in DNA + S-adenosyl-L-methionine = an N(6)-methyl-2'-deoxyadenosine in DNA + S-adenosyl-L-homocysteine + H(+)</text>
        <dbReference type="Rhea" id="RHEA:15197"/>
        <dbReference type="Rhea" id="RHEA-COMP:12418"/>
        <dbReference type="Rhea" id="RHEA-COMP:12419"/>
        <dbReference type="ChEBI" id="CHEBI:15378"/>
        <dbReference type="ChEBI" id="CHEBI:57856"/>
        <dbReference type="ChEBI" id="CHEBI:59789"/>
        <dbReference type="ChEBI" id="CHEBI:90615"/>
        <dbReference type="ChEBI" id="CHEBI:90616"/>
        <dbReference type="EC" id="2.1.1.72"/>
    </reaction>
</comment>
<dbReference type="EMBL" id="CP036289">
    <property type="protein sequence ID" value="QDU76078.1"/>
    <property type="molecule type" value="Genomic_DNA"/>
</dbReference>
<gene>
    <name evidence="10" type="ORF">Pan97_31230</name>
</gene>
<dbReference type="KEGG" id="bvo:Pan97_31230"/>
<evidence type="ECO:0000259" key="6">
    <source>
        <dbReference type="Pfam" id="PF20464"/>
    </source>
</evidence>
<accession>A0A518CA22</accession>
<feature type="region of interest" description="Disordered" evidence="5">
    <location>
        <begin position="533"/>
        <end position="553"/>
    </location>
</feature>
<dbReference type="AlphaFoldDB" id="A0A518CA22"/>
<evidence type="ECO:0000256" key="5">
    <source>
        <dbReference type="SAM" id="MobiDB-lite"/>
    </source>
</evidence>
<dbReference type="InterPro" id="IPR046820">
    <property type="entry name" value="MmeI_TRD"/>
</dbReference>
<feature type="compositionally biased region" description="Low complexity" evidence="5">
    <location>
        <begin position="1067"/>
        <end position="1083"/>
    </location>
</feature>
<evidence type="ECO:0000313" key="10">
    <source>
        <dbReference type="EMBL" id="QDU76078.1"/>
    </source>
</evidence>
<feature type="domain" description="MmeI-like helicase spacer" evidence="7">
    <location>
        <begin position="240"/>
        <end position="313"/>
    </location>
</feature>
<evidence type="ECO:0000256" key="1">
    <source>
        <dbReference type="ARBA" id="ARBA00011900"/>
    </source>
</evidence>
<proteinExistence type="predicted"/>
<dbReference type="Gene3D" id="3.40.50.150">
    <property type="entry name" value="Vaccinia Virus protein VP39"/>
    <property type="match status" value="1"/>
</dbReference>
<evidence type="ECO:0000259" key="7">
    <source>
        <dbReference type="Pfam" id="PF20465"/>
    </source>
</evidence>
<feature type="domain" description="MmeI-like DNA-methyltransferase" evidence="9">
    <location>
        <begin position="404"/>
        <end position="693"/>
    </location>
</feature>
<dbReference type="PRINTS" id="PR00507">
    <property type="entry name" value="N12N6MTFRASE"/>
</dbReference>
<dbReference type="InterPro" id="IPR029063">
    <property type="entry name" value="SAM-dependent_MTases_sf"/>
</dbReference>
<evidence type="ECO:0000256" key="3">
    <source>
        <dbReference type="ARBA" id="ARBA00022679"/>
    </source>
</evidence>
<dbReference type="REBASE" id="355319">
    <property type="entry name" value="PbaPan97ORF31230P"/>
</dbReference>
<dbReference type="PANTHER" id="PTHR33841">
    <property type="entry name" value="DNA METHYLTRANSFERASE YEEA-RELATED"/>
    <property type="match status" value="1"/>
</dbReference>
<sequence>MSNTPEAFIQRWKDSAGAELANSQLFLTELCDLLDVPHPDGTVADNDLNVYTFEKTVEFNNGDGTTSYGRVDLYRKACFVLESKQGTERKAVEQAEALATVTKQKKLKTGTAQRGTAHWHEAMTKARKQAEGYAKALPEWPPFLIVADVGHCFDLYADFSGTGKLYQPFPDPKNFRIPLADLAQAEVREKFRAIWLDPHSLDVSKQTAKVTRELASRLAKLAKSLEEQTDDQGKKRYPPEDVAHFLMRCLFTMFAEDVNLIPLRSFTQLLESLREQPEGFAHVVEALWKDMDSGSPFSPILRTQIKQFNGGLFESQQALPLNRDQLELLIEAAHAQWQDVEPAIFGTLLERALDPHERHKLGAHYTPRAYVERLVMPTIMEPLREQWDETYAAAAQLRTEGKSKEAIEQIRDFHEQLCETRVLDPACGSGNFLYVALELMKRLEGEVLNALREFGDSQLPLLTIDPHQFLGIEVNPRAAAITDLVLWIGYLQWHFRTRPDDHLNEPIIRKFHNIECRDAVLAWDRVEPVTDGDGNPVTRWDGRTTKPHPVTGEEVPDETARVQELRYVNPRKAEWPEAEYVVGNPPFIGPAMMRSALGSGYTEAIRRTHKELPESCDFVMYWWHNAAELTRHEKVRRFGFIATNSLRQTFNRRVVAPHLEASNPLSIAFAIPDHPWVDSADGAAVRISMTVGIPGVSPGRLWRVLEEKDIGQLEKDVQFKSDEGPIWSNLHIGVDIASVRGLSGNSNLSNRGVCLFGSGFIVTSEQARKLGLNSDPKFEKWIREYRNGRDLTQRPRDVMVIDLYPLALEQVKVELPEVFQWIVNHVKPERDQNRDKAIRENWWLHGRPRPELREALRGLTRYIVTPETTKHRLFSFLDHSTSPDNALVVIASEDALTLGLLSSWIHVVWALAVGGRLGVGNDPRYNKTRCFETFPFPLPTEDQKQRIRTLAEQLDAHRKRQQELHSDLTMTGMYNVLEKLRSGETLTAKEQKIHEQGLVSVLKQIHDDLDAAVFEAYGWPADLSDEEILERLVALNHERAEEEARGIVRWLRPEFQNPGGTSQTQLAAETATEAKPKKAAQAAKTKKEPWPKKLPEQMRVLRRALHDQSSPCLAEDLAKGFTRAPKKLVGELLETLVEVGQARVTDDGRFAV</sequence>
<dbReference type="Pfam" id="PF20466">
    <property type="entry name" value="MmeI_TRD"/>
    <property type="match status" value="1"/>
</dbReference>
<dbReference type="SUPFAM" id="SSF53335">
    <property type="entry name" value="S-adenosyl-L-methionine-dependent methyltransferases"/>
    <property type="match status" value="1"/>
</dbReference>
<dbReference type="GO" id="GO:0032259">
    <property type="term" value="P:methylation"/>
    <property type="evidence" value="ECO:0007669"/>
    <property type="project" value="UniProtKB-KW"/>
</dbReference>
<dbReference type="EC" id="2.1.1.72" evidence="1"/>
<evidence type="ECO:0000313" key="11">
    <source>
        <dbReference type="Proteomes" id="UP000318626"/>
    </source>
</evidence>
<dbReference type="GO" id="GO:0009007">
    <property type="term" value="F:site-specific DNA-methyltransferase (adenine-specific) activity"/>
    <property type="evidence" value="ECO:0007669"/>
    <property type="project" value="UniProtKB-EC"/>
</dbReference>
<evidence type="ECO:0000259" key="8">
    <source>
        <dbReference type="Pfam" id="PF20466"/>
    </source>
</evidence>
<dbReference type="Proteomes" id="UP000318626">
    <property type="component" value="Chromosome"/>
</dbReference>
<dbReference type="Pfam" id="PF20473">
    <property type="entry name" value="MmeI_Mtase"/>
    <property type="match status" value="1"/>
</dbReference>
<reference evidence="11" key="1">
    <citation type="submission" date="2019-02" db="EMBL/GenBank/DDBJ databases">
        <title>Deep-cultivation of Planctomycetes and their phenomic and genomic characterization uncovers novel biology.</title>
        <authorList>
            <person name="Wiegand S."/>
            <person name="Jogler M."/>
            <person name="Boedeker C."/>
            <person name="Pinto D."/>
            <person name="Vollmers J."/>
            <person name="Rivas-Marin E."/>
            <person name="Kohn T."/>
            <person name="Peeters S.H."/>
            <person name="Heuer A."/>
            <person name="Rast P."/>
            <person name="Oberbeckmann S."/>
            <person name="Bunk B."/>
            <person name="Jeske O."/>
            <person name="Meyerdierks A."/>
            <person name="Storesund J.E."/>
            <person name="Kallscheuer N."/>
            <person name="Luecker S."/>
            <person name="Lage O.M."/>
            <person name="Pohl T."/>
            <person name="Merkel B.J."/>
            <person name="Hornburger P."/>
            <person name="Mueller R.-W."/>
            <person name="Bruemmer F."/>
            <person name="Labrenz M."/>
            <person name="Spormann A.M."/>
            <person name="Op den Camp H."/>
            <person name="Overmann J."/>
            <person name="Amann R."/>
            <person name="Jetten M.S.M."/>
            <person name="Mascher T."/>
            <person name="Medema M.H."/>
            <person name="Devos D.P."/>
            <person name="Kaster A.-K."/>
            <person name="Ovreas L."/>
            <person name="Rohde M."/>
            <person name="Galperin M.Y."/>
            <person name="Jogler C."/>
        </authorList>
    </citation>
    <scope>NUCLEOTIDE SEQUENCE [LARGE SCALE GENOMIC DNA]</scope>
    <source>
        <strain evidence="11">Pan97</strain>
    </source>
</reference>
<keyword evidence="2" id="KW-0489">Methyltransferase</keyword>
<dbReference type="InterPro" id="IPR046816">
    <property type="entry name" value="MmeI_Mtase"/>
</dbReference>
<dbReference type="RefSeq" id="WP_144973925.1">
    <property type="nucleotide sequence ID" value="NZ_CP036289.1"/>
</dbReference>
<name>A0A518CA22_9BACT</name>
<evidence type="ECO:0000259" key="9">
    <source>
        <dbReference type="Pfam" id="PF20473"/>
    </source>
</evidence>